<protein>
    <submittedName>
        <fullName evidence="1">Uncharacterized protein</fullName>
    </submittedName>
</protein>
<organism evidence="1 2">
    <name type="scientific">Enterobacteria phage SEGD1</name>
    <dbReference type="NCBI Taxonomy" id="1805456"/>
    <lineage>
        <taxon>Viruses</taxon>
        <taxon>Duplodnaviria</taxon>
        <taxon>Heunggongvirae</taxon>
        <taxon>Uroviricota</taxon>
        <taxon>Caudoviricetes</taxon>
        <taxon>Chimalliviridae</taxon>
        <taxon>Seoulvirus</taxon>
        <taxon>Seoulvirus SPN3US</taxon>
    </lineage>
</organism>
<dbReference type="Proteomes" id="UP000223976">
    <property type="component" value="Segment"/>
</dbReference>
<reference evidence="1 2" key="1">
    <citation type="submission" date="2016-02" db="EMBL/GenBank/DDBJ databases">
        <title>Complete genome sequence of a polyvalent bacteriophage, SEGD1, simultaneously inhibiting both Salmonella enterica and Escherichia coli O157:H7.</title>
        <authorList>
            <person name="Fan J."/>
            <person name="Ma J."/>
        </authorList>
    </citation>
    <scope>NUCLEOTIDE SEQUENCE [LARGE SCALE GENOMIC DNA]</scope>
</reference>
<sequence length="180" mass="20270">MKQLNTLGQDDIKPIPSDMKREDIIRHINQIGDVFTLSMKAILEDAFETIAEYPVEIIPHTINGYQRFLDTITKGSSGRIIAGFIIRFKCLLQVELGDDVLRRLEHELISMSANDILAAESGQGYKDGMSLWKIAHPDLGDVQPPSEFDVLVTYLLLLQIKNLLIRANAQREIDAGQPKK</sequence>
<gene>
    <name evidence="1" type="ORF">SEGD1_259</name>
</gene>
<accession>A0A142IIW8</accession>
<dbReference type="EMBL" id="KU726251">
    <property type="protein sequence ID" value="AMR59906.1"/>
    <property type="molecule type" value="Genomic_DNA"/>
</dbReference>
<evidence type="ECO:0000313" key="2">
    <source>
        <dbReference type="Proteomes" id="UP000223976"/>
    </source>
</evidence>
<evidence type="ECO:0000313" key="1">
    <source>
        <dbReference type="EMBL" id="AMR59906.1"/>
    </source>
</evidence>
<name>A0A142IIW8_9CAUD</name>
<proteinExistence type="predicted"/>